<dbReference type="InterPro" id="IPR041679">
    <property type="entry name" value="DNA2/NAM7-like_C"/>
</dbReference>
<keyword evidence="1" id="KW-0547">Nucleotide-binding</keyword>
<dbReference type="PROSITE" id="PS51192">
    <property type="entry name" value="HELICASE_ATP_BIND_1"/>
    <property type="match status" value="1"/>
</dbReference>
<dbReference type="GO" id="GO:0043139">
    <property type="term" value="F:5'-3' DNA helicase activity"/>
    <property type="evidence" value="ECO:0007669"/>
    <property type="project" value="TreeGrafter"/>
</dbReference>
<dbReference type="Pfam" id="PF13087">
    <property type="entry name" value="AAA_12"/>
    <property type="match status" value="1"/>
</dbReference>
<proteinExistence type="predicted"/>
<dbReference type="PANTHER" id="PTHR43788:SF8">
    <property type="entry name" value="DNA-BINDING PROTEIN SMUBP-2"/>
    <property type="match status" value="1"/>
</dbReference>
<dbReference type="AlphaFoldDB" id="A0A0M3QGN8"/>
<dbReference type="InterPro" id="IPR050534">
    <property type="entry name" value="Coronavir_polyprotein_1ab"/>
</dbReference>
<dbReference type="GO" id="GO:0003677">
    <property type="term" value="F:DNA binding"/>
    <property type="evidence" value="ECO:0007669"/>
    <property type="project" value="InterPro"/>
</dbReference>
<feature type="domain" description="Helicase ATP-binding" evidence="5">
    <location>
        <begin position="23"/>
        <end position="177"/>
    </location>
</feature>
<evidence type="ECO:0000313" key="8">
    <source>
        <dbReference type="Proteomes" id="UP000060513"/>
    </source>
</evidence>
<evidence type="ECO:0000313" key="7">
    <source>
        <dbReference type="EMBL" id="ALC25646.1"/>
    </source>
</evidence>
<keyword evidence="2" id="KW-0378">Hydrolase</keyword>
<dbReference type="GO" id="GO:0005524">
    <property type="term" value="F:ATP binding"/>
    <property type="evidence" value="ECO:0007669"/>
    <property type="project" value="UniProtKB-KW"/>
</dbReference>
<dbReference type="KEGG" id="spri:SPRI_0013"/>
<evidence type="ECO:0000259" key="5">
    <source>
        <dbReference type="PROSITE" id="PS51192"/>
    </source>
</evidence>
<dbReference type="PATRIC" id="fig|38300.4.peg.15"/>
<dbReference type="GeneID" id="97231642"/>
<dbReference type="Proteomes" id="UP000060513">
    <property type="component" value="Chromosome"/>
</dbReference>
<dbReference type="GO" id="GO:0016787">
    <property type="term" value="F:hydrolase activity"/>
    <property type="evidence" value="ECO:0007669"/>
    <property type="project" value="UniProtKB-KW"/>
</dbReference>
<keyword evidence="4" id="KW-0067">ATP-binding</keyword>
<dbReference type="KEGG" id="spri:SPRI_7340"/>
<evidence type="ECO:0000256" key="3">
    <source>
        <dbReference type="ARBA" id="ARBA00022806"/>
    </source>
</evidence>
<dbReference type="PANTHER" id="PTHR43788">
    <property type="entry name" value="DNA2/NAM7 HELICASE FAMILY MEMBER"/>
    <property type="match status" value="1"/>
</dbReference>
<dbReference type="RefSeq" id="WP_005322240.1">
    <property type="nucleotide sequence ID" value="NZ_CP011340.1"/>
</dbReference>
<evidence type="ECO:0000256" key="1">
    <source>
        <dbReference type="ARBA" id="ARBA00022741"/>
    </source>
</evidence>
<dbReference type="InterPro" id="IPR027417">
    <property type="entry name" value="P-loop_NTPase"/>
</dbReference>
<keyword evidence="3 6" id="KW-0347">Helicase</keyword>
<organism evidence="6">
    <name type="scientific">Streptomyces pristinaespiralis</name>
    <dbReference type="NCBI Taxonomy" id="38300"/>
    <lineage>
        <taxon>Bacteria</taxon>
        <taxon>Bacillati</taxon>
        <taxon>Actinomycetota</taxon>
        <taxon>Actinomycetes</taxon>
        <taxon>Kitasatosporales</taxon>
        <taxon>Streptomycetaceae</taxon>
        <taxon>Streptomyces</taxon>
    </lineage>
</organism>
<dbReference type="Pfam" id="PF04851">
    <property type="entry name" value="ResIII"/>
    <property type="match status" value="1"/>
</dbReference>
<dbReference type="InterPro" id="IPR006935">
    <property type="entry name" value="Helicase/UvrB_N"/>
</dbReference>
<protein>
    <submittedName>
        <fullName evidence="6">Helicase</fullName>
    </submittedName>
</protein>
<accession>A0A0M3QGN8</accession>
<evidence type="ECO:0000256" key="4">
    <source>
        <dbReference type="ARBA" id="ARBA00022840"/>
    </source>
</evidence>
<dbReference type="STRING" id="38300.SPRI_0013"/>
<sequence>MTPPHQPSPQQQMDTAARAILEQLPTLTHRGIVVHSPPGAGKSTLVARAADALAQSSAPCPVIAQTNSQVDQLVRRFARHHPHLRTARLTATEHSVPHDLQAHPGIRIGTRIEALETTADVIVGTAMKWATVTDRRWPWAIIDEAYQMRSDMLLWTAGFFDRALFVGDPGQLDPFSAVETDRFHGLPHDPMNSAVAVLLANNPDLPVHFLPVSWRLPPSAVPLISDAFYPFTPFHAGSREADRTLTFSIRGMRTPTDEVIEHAARTGWALFELPARITGQHDIEAFQAVLDIAERLLARRATTTCEENPEGHVLQPGDIAIGTAHRSQTHHIRALLARQYPPLHGVTVDTANRLQGCEFRVTIVLHPLSGRGDASAFHLEAGRLCVLTSRHRHACIIVARAGIAELLDAHPSNDPAHPGAASKVADGWEANHAVLARLTQHTISAQAQPRHRRG</sequence>
<dbReference type="OMA" id="PRCARVA"/>
<dbReference type="Gene3D" id="3.40.50.300">
    <property type="entry name" value="P-loop containing nucleotide triphosphate hydrolases"/>
    <property type="match status" value="2"/>
</dbReference>
<dbReference type="EMBL" id="CP011340">
    <property type="protein sequence ID" value="ALC25646.1"/>
    <property type="molecule type" value="Genomic_DNA"/>
</dbReference>
<evidence type="ECO:0000256" key="2">
    <source>
        <dbReference type="ARBA" id="ARBA00022801"/>
    </source>
</evidence>
<name>A0A0M3QGN8_STRPR</name>
<reference evidence="6 8" key="1">
    <citation type="submission" date="2015-08" db="EMBL/GenBank/DDBJ databases">
        <title>Genome sequence of the pristinamycin over-producing bacterium Streptomyces pristinaespiralis HCCB10218.</title>
        <authorList>
            <person name="Tian J."/>
            <person name="Yang J."/>
            <person name="Li L."/>
            <person name="Ruan L."/>
            <person name="Wei W."/>
            <person name="Zheng G."/>
            <person name="Wei Z."/>
            <person name="Yang S."/>
            <person name="Ge M."/>
            <person name="Jiang W."/>
            <person name="Lu Y."/>
        </authorList>
    </citation>
    <scope>NUCLEOTIDE SEQUENCE [LARGE SCALE GENOMIC DNA]</scope>
    <source>
        <strain evidence="6 8">HCCB 10218</strain>
    </source>
</reference>
<dbReference type="InterPro" id="IPR014001">
    <property type="entry name" value="Helicase_ATP-bd"/>
</dbReference>
<evidence type="ECO:0000313" key="6">
    <source>
        <dbReference type="EMBL" id="ALC18319.1"/>
    </source>
</evidence>
<gene>
    <name evidence="6" type="ORF">SPRI_0013</name>
    <name evidence="7" type="ORF">SPRI_7340</name>
</gene>
<dbReference type="SUPFAM" id="SSF52540">
    <property type="entry name" value="P-loop containing nucleoside triphosphate hydrolases"/>
    <property type="match status" value="1"/>
</dbReference>
<dbReference type="EMBL" id="CP011340">
    <property type="protein sequence ID" value="ALC18319.1"/>
    <property type="molecule type" value="Genomic_DNA"/>
</dbReference>